<accession>A0AC34FTK7</accession>
<evidence type="ECO:0000313" key="2">
    <source>
        <dbReference type="WBParaSite" id="ES5_v2.g20738.t1"/>
    </source>
</evidence>
<name>A0AC34FTK7_9BILA</name>
<protein>
    <submittedName>
        <fullName evidence="2">Homeobox domain-containing protein</fullName>
    </submittedName>
</protein>
<dbReference type="WBParaSite" id="ES5_v2.g20738.t1">
    <property type="protein sequence ID" value="ES5_v2.g20738.t1"/>
    <property type="gene ID" value="ES5_v2.g20738"/>
</dbReference>
<reference evidence="2" key="1">
    <citation type="submission" date="2022-11" db="UniProtKB">
        <authorList>
            <consortium name="WormBaseParasite"/>
        </authorList>
    </citation>
    <scope>IDENTIFICATION</scope>
</reference>
<organism evidence="1 2">
    <name type="scientific">Panagrolaimus sp. ES5</name>
    <dbReference type="NCBI Taxonomy" id="591445"/>
    <lineage>
        <taxon>Eukaryota</taxon>
        <taxon>Metazoa</taxon>
        <taxon>Ecdysozoa</taxon>
        <taxon>Nematoda</taxon>
        <taxon>Chromadorea</taxon>
        <taxon>Rhabditida</taxon>
        <taxon>Tylenchina</taxon>
        <taxon>Panagrolaimomorpha</taxon>
        <taxon>Panagrolaimoidea</taxon>
        <taxon>Panagrolaimidae</taxon>
        <taxon>Panagrolaimus</taxon>
    </lineage>
</organism>
<dbReference type="Proteomes" id="UP000887579">
    <property type="component" value="Unplaced"/>
</dbReference>
<evidence type="ECO:0000313" key="1">
    <source>
        <dbReference type="Proteomes" id="UP000887579"/>
    </source>
</evidence>
<proteinExistence type="predicted"/>
<sequence>MVKDFTQAQLKALEAAFQQDPYLNSATKASLMEIGLTLKQARTWFQNTRFKRRKSGKDPRLDFEIILNSSTYAPRKSKTKNVTVVDEKVTPASAAAADIKEDTKVDVKEQISAFGDPQSGF</sequence>